<dbReference type="GO" id="GO:0015627">
    <property type="term" value="C:type II protein secretion system complex"/>
    <property type="evidence" value="ECO:0007669"/>
    <property type="project" value="TreeGrafter"/>
</dbReference>
<dbReference type="AlphaFoldDB" id="A0A8J2XQH2"/>
<evidence type="ECO:0000256" key="1">
    <source>
        <dbReference type="SAM" id="SignalP"/>
    </source>
</evidence>
<dbReference type="RefSeq" id="WP_371870511.1">
    <property type="nucleotide sequence ID" value="NZ_BMDX01000017.1"/>
</dbReference>
<keyword evidence="1" id="KW-0732">Signal</keyword>
<dbReference type="Gene3D" id="1.10.150.280">
    <property type="entry name" value="AF1531-like domain"/>
    <property type="match status" value="1"/>
</dbReference>
<dbReference type="GO" id="GO:0015628">
    <property type="term" value="P:protein secretion by the type II secretion system"/>
    <property type="evidence" value="ECO:0007669"/>
    <property type="project" value="TreeGrafter"/>
</dbReference>
<name>A0A8J2XQH2_9GAMM</name>
<feature type="signal peptide" evidence="1">
    <location>
        <begin position="1"/>
        <end position="23"/>
    </location>
</feature>
<dbReference type="InterPro" id="IPR010994">
    <property type="entry name" value="RuvA_2-like"/>
</dbReference>
<accession>A0A8J2XQH2</accession>
<dbReference type="SUPFAM" id="SSF47781">
    <property type="entry name" value="RuvA domain 2-like"/>
    <property type="match status" value="1"/>
</dbReference>
<dbReference type="InterPro" id="IPR004509">
    <property type="entry name" value="Competence_ComEA_HhH"/>
</dbReference>
<dbReference type="PANTHER" id="PTHR21180">
    <property type="entry name" value="ENDONUCLEASE/EXONUCLEASE/PHOSPHATASE FAMILY DOMAIN-CONTAINING PROTEIN 1"/>
    <property type="match status" value="1"/>
</dbReference>
<dbReference type="InterPro" id="IPR051675">
    <property type="entry name" value="Endo/Exo/Phosphatase_dom_1"/>
</dbReference>
<comment type="caution">
    <text evidence="2">The sequence shown here is derived from an EMBL/GenBank/DDBJ whole genome shotgun (WGS) entry which is preliminary data.</text>
</comment>
<sequence length="100" mass="10738">MMKKLIALAVASVALWLSSPALSNNIEQSSSHQQQLPAVNINAANAETIADRLNGIGLVKAQAIVDYRQQHGPFDSIEELTLVVGIGEALVEKNRAYLSL</sequence>
<dbReference type="Proteomes" id="UP000619743">
    <property type="component" value="Unassembled WGS sequence"/>
</dbReference>
<reference evidence="3" key="1">
    <citation type="journal article" date="2019" name="Int. J. Syst. Evol. Microbiol.">
        <title>The Global Catalogue of Microorganisms (GCM) 10K type strain sequencing project: providing services to taxonomists for standard genome sequencing and annotation.</title>
        <authorList>
            <consortium name="The Broad Institute Genomics Platform"/>
            <consortium name="The Broad Institute Genome Sequencing Center for Infectious Disease"/>
            <person name="Wu L."/>
            <person name="Ma J."/>
        </authorList>
    </citation>
    <scope>NUCLEOTIDE SEQUENCE [LARGE SCALE GENOMIC DNA]</scope>
    <source>
        <strain evidence="3">CGMCC 1.10130</strain>
    </source>
</reference>
<proteinExistence type="predicted"/>
<protein>
    <submittedName>
        <fullName evidence="2">Competence protein ComEA</fullName>
    </submittedName>
</protein>
<evidence type="ECO:0000313" key="2">
    <source>
        <dbReference type="EMBL" id="GGA84982.1"/>
    </source>
</evidence>
<gene>
    <name evidence="2" type="ORF">GCM10011369_28770</name>
</gene>
<evidence type="ECO:0000313" key="3">
    <source>
        <dbReference type="Proteomes" id="UP000619743"/>
    </source>
</evidence>
<feature type="chain" id="PRO_5035240454" evidence="1">
    <location>
        <begin position="24"/>
        <end position="100"/>
    </location>
</feature>
<keyword evidence="3" id="KW-1185">Reference proteome</keyword>
<dbReference type="EMBL" id="BMDX01000017">
    <property type="protein sequence ID" value="GGA84982.1"/>
    <property type="molecule type" value="Genomic_DNA"/>
</dbReference>
<dbReference type="PANTHER" id="PTHR21180:SF32">
    <property type="entry name" value="ENDONUCLEASE_EXONUCLEASE_PHOSPHATASE FAMILY DOMAIN-CONTAINING PROTEIN 1"/>
    <property type="match status" value="1"/>
</dbReference>
<dbReference type="Pfam" id="PF12836">
    <property type="entry name" value="HHH_3"/>
    <property type="match status" value="1"/>
</dbReference>
<organism evidence="2 3">
    <name type="scientific">Neiella marina</name>
    <dbReference type="NCBI Taxonomy" id="508461"/>
    <lineage>
        <taxon>Bacteria</taxon>
        <taxon>Pseudomonadati</taxon>
        <taxon>Pseudomonadota</taxon>
        <taxon>Gammaproteobacteria</taxon>
        <taxon>Alteromonadales</taxon>
        <taxon>Echinimonadaceae</taxon>
        <taxon>Neiella</taxon>
    </lineage>
</organism>
<dbReference type="NCBIfam" id="TIGR00426">
    <property type="entry name" value="competence protein ComEA helix-hairpin-helix repeat region"/>
    <property type="match status" value="1"/>
</dbReference>